<dbReference type="InterPro" id="IPR006076">
    <property type="entry name" value="FAD-dep_OxRdtase"/>
</dbReference>
<dbReference type="Pfam" id="PF16901">
    <property type="entry name" value="DAO_C"/>
    <property type="match status" value="1"/>
</dbReference>
<keyword evidence="7" id="KW-0274">FAD</keyword>
<keyword evidence="6" id="KW-0319">Glycerol metabolism</keyword>
<organism evidence="13 14">
    <name type="scientific">Lactococcus cremoris subsp. cremoris GE214</name>
    <dbReference type="NCBI Taxonomy" id="1415168"/>
    <lineage>
        <taxon>Bacteria</taxon>
        <taxon>Bacillati</taxon>
        <taxon>Bacillota</taxon>
        <taxon>Bacilli</taxon>
        <taxon>Lactobacillales</taxon>
        <taxon>Streptococcaceae</taxon>
        <taxon>Lactococcus</taxon>
        <taxon>Lactococcus cremoris subsp. cremoris</taxon>
    </lineage>
</organism>
<dbReference type="InterPro" id="IPR000447">
    <property type="entry name" value="G3P_DH_FAD-dep"/>
</dbReference>
<dbReference type="RefSeq" id="WP_011835006.1">
    <property type="nucleotide sequence ID" value="NZ_AZSI01000009.1"/>
</dbReference>
<dbReference type="SUPFAM" id="SSF51905">
    <property type="entry name" value="FAD/NAD(P)-binding domain"/>
    <property type="match status" value="1"/>
</dbReference>
<dbReference type="Proteomes" id="UP000028401">
    <property type="component" value="Unassembled WGS sequence"/>
</dbReference>
<evidence type="ECO:0000313" key="13">
    <source>
        <dbReference type="EMBL" id="KEY63380.1"/>
    </source>
</evidence>
<dbReference type="GO" id="GO:0004369">
    <property type="term" value="F:glycerol-3-phosphate oxidase activity"/>
    <property type="evidence" value="ECO:0007669"/>
    <property type="project" value="UniProtKB-EC"/>
</dbReference>
<evidence type="ECO:0000256" key="10">
    <source>
        <dbReference type="ARBA" id="ARBA00049503"/>
    </source>
</evidence>
<dbReference type="Gene3D" id="3.50.50.60">
    <property type="entry name" value="FAD/NAD(P)-binding domain"/>
    <property type="match status" value="1"/>
</dbReference>
<dbReference type="Pfam" id="PF01266">
    <property type="entry name" value="DAO"/>
    <property type="match status" value="1"/>
</dbReference>
<dbReference type="InterPro" id="IPR038299">
    <property type="entry name" value="DAO_C_sf"/>
</dbReference>
<dbReference type="Gene3D" id="1.10.8.870">
    <property type="entry name" value="Alpha-glycerophosphate oxidase, cap domain"/>
    <property type="match status" value="1"/>
</dbReference>
<keyword evidence="8" id="KW-0560">Oxidoreductase</keyword>
<accession>A0A084ADK1</accession>
<dbReference type="InterPro" id="IPR036188">
    <property type="entry name" value="FAD/NAD-bd_sf"/>
</dbReference>
<evidence type="ECO:0000313" key="14">
    <source>
        <dbReference type="Proteomes" id="UP000028401"/>
    </source>
</evidence>
<evidence type="ECO:0000256" key="7">
    <source>
        <dbReference type="ARBA" id="ARBA00022827"/>
    </source>
</evidence>
<dbReference type="InterPro" id="IPR031656">
    <property type="entry name" value="DAO_C"/>
</dbReference>
<dbReference type="PANTHER" id="PTHR11985:SF35">
    <property type="entry name" value="ANAEROBIC GLYCEROL-3-PHOSPHATE DEHYDROGENASE SUBUNIT A"/>
    <property type="match status" value="1"/>
</dbReference>
<proteinExistence type="inferred from homology"/>
<feature type="domain" description="FAD dependent oxidoreductase" evidence="11">
    <location>
        <begin position="20"/>
        <end position="377"/>
    </location>
</feature>
<dbReference type="PROSITE" id="PS00978">
    <property type="entry name" value="FAD_G3PDH_2"/>
    <property type="match status" value="1"/>
</dbReference>
<sequence>MSISRQKNIEYLKANPDDWDFIIIGGGATGLGVAVDAASRGYKTVLVEQSDFAKSTSSRSTKLVHGGVRYLAQGDVSLVREALHERGRLARNAPHLVKNQKFIIANYKAWEQPFYSIGMKMYDALAGKLNIGKSKIYSKKKVAEAIPQIKHEHLVGGVMYYDGQFDDARMAINLMQTATEQGALLVNYVKVTELVKTDSKVSSVKLHDELSGESFELHGKAIINATGIFVDQIMSMDTKEHKPSVRPSQGVHLIVDGSFLGGQDAIMVPKTSDGRVLFCVPWHNKVILGTTDTPLTEFVLEPRPLEEEIDFILETAGQYLEKKPERKDVLTAYAGLRPLAAPKEGDGEKTKEISRSHKLFTSESGLVTITGGKWTTYRQMAEETVDLAIKTSKLPEKKCITRTLKIHGAKETTERERQNWLYVYGSDKGKILALQNEDSSLALPLHPKYEFTGSEVIWAVREEMAQTLDDVLARRIRALFLDARIAKEMAPKVAQLMSKEMGKDEAWEKEQVESFLTLADGYILK</sequence>
<evidence type="ECO:0000259" key="12">
    <source>
        <dbReference type="Pfam" id="PF16901"/>
    </source>
</evidence>
<dbReference type="PANTHER" id="PTHR11985">
    <property type="entry name" value="GLYCEROL-3-PHOSPHATE DEHYDROGENASE"/>
    <property type="match status" value="1"/>
</dbReference>
<dbReference type="AlphaFoldDB" id="A0A084ADK1"/>
<evidence type="ECO:0000256" key="9">
    <source>
        <dbReference type="ARBA" id="ARBA00032349"/>
    </source>
</evidence>
<name>A0A084ADK1_LACLC</name>
<dbReference type="EC" id="1.1.3.21" evidence="3"/>
<dbReference type="GO" id="GO:0004368">
    <property type="term" value="F:glycerol-3-phosphate dehydrogenase (quinone) activity"/>
    <property type="evidence" value="ECO:0007669"/>
    <property type="project" value="InterPro"/>
</dbReference>
<dbReference type="PRINTS" id="PR01001">
    <property type="entry name" value="FADG3PDH"/>
</dbReference>
<evidence type="ECO:0000259" key="11">
    <source>
        <dbReference type="Pfam" id="PF01266"/>
    </source>
</evidence>
<dbReference type="Gene3D" id="3.30.9.10">
    <property type="entry name" value="D-Amino Acid Oxidase, subunit A, domain 2"/>
    <property type="match status" value="1"/>
</dbReference>
<comment type="caution">
    <text evidence="13">The sequence shown here is derived from an EMBL/GenBank/DDBJ whole genome shotgun (WGS) entry which is preliminary data.</text>
</comment>
<evidence type="ECO:0000256" key="6">
    <source>
        <dbReference type="ARBA" id="ARBA00022798"/>
    </source>
</evidence>
<dbReference type="GO" id="GO:0046168">
    <property type="term" value="P:glycerol-3-phosphate catabolic process"/>
    <property type="evidence" value="ECO:0007669"/>
    <property type="project" value="TreeGrafter"/>
</dbReference>
<evidence type="ECO:0000256" key="1">
    <source>
        <dbReference type="ARBA" id="ARBA00001974"/>
    </source>
</evidence>
<reference evidence="13 14" key="1">
    <citation type="submission" date="2014-06" db="EMBL/GenBank/DDBJ databases">
        <title>Draft genome sequence of the putrescine producing strain Lactococcus lactis subsp cremoris GE214.</title>
        <authorList>
            <person name="Ladero V."/>
            <person name="Linares D.M."/>
            <person name="del Rio B."/>
            <person name="Mayo B."/>
            <person name="Martin M.C."/>
            <person name="Fernandez M."/>
            <person name="Alvarez M.A."/>
        </authorList>
    </citation>
    <scope>NUCLEOTIDE SEQUENCE [LARGE SCALE GENOMIC DNA]</scope>
    <source>
        <strain evidence="13 14">GE214</strain>
    </source>
</reference>
<evidence type="ECO:0000256" key="3">
    <source>
        <dbReference type="ARBA" id="ARBA00013104"/>
    </source>
</evidence>
<protein>
    <recommendedName>
        <fullName evidence="4">Alpha-glycerophosphate oxidase</fullName>
        <ecNumber evidence="3">1.1.3.21</ecNumber>
    </recommendedName>
    <alternativeName>
        <fullName evidence="9">Glycerol-3-phosphate oxidase</fullName>
    </alternativeName>
</protein>
<dbReference type="EMBL" id="AZSI01000009">
    <property type="protein sequence ID" value="KEY63380.1"/>
    <property type="molecule type" value="Genomic_DNA"/>
</dbReference>
<evidence type="ECO:0000256" key="2">
    <source>
        <dbReference type="ARBA" id="ARBA00007330"/>
    </source>
</evidence>
<evidence type="ECO:0000256" key="5">
    <source>
        <dbReference type="ARBA" id="ARBA00022630"/>
    </source>
</evidence>
<dbReference type="GO" id="GO:0006071">
    <property type="term" value="P:glycerol metabolic process"/>
    <property type="evidence" value="ECO:0007669"/>
    <property type="project" value="UniProtKB-KW"/>
</dbReference>
<dbReference type="PATRIC" id="fig|1415168.3.peg.541"/>
<dbReference type="SMR" id="A0A084ADK1"/>
<feature type="domain" description="Alpha-glycerophosphate oxidase C-terminal" evidence="12">
    <location>
        <begin position="399"/>
        <end position="506"/>
    </location>
</feature>
<comment type="catalytic activity">
    <reaction evidence="10">
        <text>sn-glycerol 3-phosphate + O2 = dihydroxyacetone phosphate + H2O2</text>
        <dbReference type="Rhea" id="RHEA:18369"/>
        <dbReference type="ChEBI" id="CHEBI:15379"/>
        <dbReference type="ChEBI" id="CHEBI:16240"/>
        <dbReference type="ChEBI" id="CHEBI:57597"/>
        <dbReference type="ChEBI" id="CHEBI:57642"/>
        <dbReference type="EC" id="1.1.3.21"/>
    </reaction>
</comment>
<comment type="cofactor">
    <cofactor evidence="1">
        <name>FAD</name>
        <dbReference type="ChEBI" id="CHEBI:57692"/>
    </cofactor>
</comment>
<evidence type="ECO:0000256" key="8">
    <source>
        <dbReference type="ARBA" id="ARBA00023002"/>
    </source>
</evidence>
<comment type="similarity">
    <text evidence="2">Belongs to the FAD-dependent glycerol-3-phosphate dehydrogenase family.</text>
</comment>
<keyword evidence="5" id="KW-0285">Flavoprotein</keyword>
<evidence type="ECO:0000256" key="4">
    <source>
        <dbReference type="ARBA" id="ARBA00021658"/>
    </source>
</evidence>
<gene>
    <name evidence="13" type="ORF">U725_00513</name>
</gene>